<name>A0A0D0ACB6_9AGAM</name>
<evidence type="ECO:0000313" key="1">
    <source>
        <dbReference type="EMBL" id="KIK29703.1"/>
    </source>
</evidence>
<protein>
    <submittedName>
        <fullName evidence="1">Uncharacterized protein</fullName>
    </submittedName>
</protein>
<reference evidence="2" key="2">
    <citation type="submission" date="2015-01" db="EMBL/GenBank/DDBJ databases">
        <title>Evolutionary Origins and Diversification of the Mycorrhizal Mutualists.</title>
        <authorList>
            <consortium name="DOE Joint Genome Institute"/>
            <consortium name="Mycorrhizal Genomics Consortium"/>
            <person name="Kohler A."/>
            <person name="Kuo A."/>
            <person name="Nagy L.G."/>
            <person name="Floudas D."/>
            <person name="Copeland A."/>
            <person name="Barry K.W."/>
            <person name="Cichocki N."/>
            <person name="Veneault-Fourrey C."/>
            <person name="LaButti K."/>
            <person name="Lindquist E.A."/>
            <person name="Lipzen A."/>
            <person name="Lundell T."/>
            <person name="Morin E."/>
            <person name="Murat C."/>
            <person name="Riley R."/>
            <person name="Ohm R."/>
            <person name="Sun H."/>
            <person name="Tunlid A."/>
            <person name="Henrissat B."/>
            <person name="Grigoriev I.V."/>
            <person name="Hibbett D.S."/>
            <person name="Martin F."/>
        </authorList>
    </citation>
    <scope>NUCLEOTIDE SEQUENCE [LARGE SCALE GENOMIC DNA]</scope>
    <source>
        <strain evidence="2">441</strain>
    </source>
</reference>
<dbReference type="Proteomes" id="UP000054018">
    <property type="component" value="Unassembled WGS sequence"/>
</dbReference>
<keyword evidence="2" id="KW-1185">Reference proteome</keyword>
<evidence type="ECO:0000313" key="2">
    <source>
        <dbReference type="Proteomes" id="UP000054018"/>
    </source>
</evidence>
<organism evidence="1 2">
    <name type="scientific">Pisolithus microcarpus 441</name>
    <dbReference type="NCBI Taxonomy" id="765257"/>
    <lineage>
        <taxon>Eukaryota</taxon>
        <taxon>Fungi</taxon>
        <taxon>Dikarya</taxon>
        <taxon>Basidiomycota</taxon>
        <taxon>Agaricomycotina</taxon>
        <taxon>Agaricomycetes</taxon>
        <taxon>Agaricomycetidae</taxon>
        <taxon>Boletales</taxon>
        <taxon>Sclerodermatineae</taxon>
        <taxon>Pisolithaceae</taxon>
        <taxon>Pisolithus</taxon>
    </lineage>
</organism>
<sequence>MHEHEMKKLRSYASYLLTFSCRLSVELTLDSCSCVVCSSSVSIAAGLAAAGSSNNTGSGSMWAANGTLLQVSPDNSYATSSGLWLPSNMVLSGM</sequence>
<dbReference type="PROSITE" id="PS51257">
    <property type="entry name" value="PROKAR_LIPOPROTEIN"/>
    <property type="match status" value="1"/>
</dbReference>
<dbReference type="AlphaFoldDB" id="A0A0D0ACB6"/>
<proteinExistence type="predicted"/>
<gene>
    <name evidence="1" type="ORF">PISMIDRAFT_671637</name>
</gene>
<dbReference type="EMBL" id="KN833688">
    <property type="protein sequence ID" value="KIK29703.1"/>
    <property type="molecule type" value="Genomic_DNA"/>
</dbReference>
<accession>A0A0D0ACB6</accession>
<dbReference type="HOGENOM" id="CLU_2387030_0_0_1"/>
<reference evidence="1 2" key="1">
    <citation type="submission" date="2014-04" db="EMBL/GenBank/DDBJ databases">
        <authorList>
            <consortium name="DOE Joint Genome Institute"/>
            <person name="Kuo A."/>
            <person name="Kohler A."/>
            <person name="Costa M.D."/>
            <person name="Nagy L.G."/>
            <person name="Floudas D."/>
            <person name="Copeland A."/>
            <person name="Barry K.W."/>
            <person name="Cichocki N."/>
            <person name="Veneault-Fourrey C."/>
            <person name="LaButti K."/>
            <person name="Lindquist E.A."/>
            <person name="Lipzen A."/>
            <person name="Lundell T."/>
            <person name="Morin E."/>
            <person name="Murat C."/>
            <person name="Sun H."/>
            <person name="Tunlid A."/>
            <person name="Henrissat B."/>
            <person name="Grigoriev I.V."/>
            <person name="Hibbett D.S."/>
            <person name="Martin F."/>
            <person name="Nordberg H.P."/>
            <person name="Cantor M.N."/>
            <person name="Hua S.X."/>
        </authorList>
    </citation>
    <scope>NUCLEOTIDE SEQUENCE [LARGE SCALE GENOMIC DNA]</scope>
    <source>
        <strain evidence="1 2">441</strain>
    </source>
</reference>